<gene>
    <name evidence="1" type="ORF">JLLPAJDC_00011</name>
</gene>
<reference evidence="1" key="1">
    <citation type="submission" date="2020-06" db="EMBL/GenBank/DDBJ databases">
        <title>Unique genomic features of the anaerobic methanotrophic archaea.</title>
        <authorList>
            <person name="Chadwick G.L."/>
            <person name="Skennerton C.T."/>
            <person name="Laso-Perez R."/>
            <person name="Leu A.O."/>
            <person name="Speth D.R."/>
            <person name="Yu H."/>
            <person name="Morgan-Lang C."/>
            <person name="Hatzenpichler R."/>
            <person name="Goudeau D."/>
            <person name="Malmstrom R."/>
            <person name="Brazelton W.J."/>
            <person name="Woyke T."/>
            <person name="Hallam S.J."/>
            <person name="Tyson G.W."/>
            <person name="Wegener G."/>
            <person name="Boetius A."/>
            <person name="Orphan V."/>
        </authorList>
    </citation>
    <scope>NUCLEOTIDE SEQUENCE</scope>
</reference>
<name>A0A7G9YXG7_9EURY</name>
<protein>
    <submittedName>
        <fullName evidence="1">Uncharacterized protein</fullName>
    </submittedName>
</protein>
<evidence type="ECO:0000313" key="1">
    <source>
        <dbReference type="EMBL" id="QNO52701.1"/>
    </source>
</evidence>
<organism evidence="1">
    <name type="scientific">Candidatus Methanophagaceae archaeon ANME-1 ERB6</name>
    <dbReference type="NCBI Taxonomy" id="2759912"/>
    <lineage>
        <taxon>Archaea</taxon>
        <taxon>Methanobacteriati</taxon>
        <taxon>Methanobacteriota</taxon>
        <taxon>Stenosarchaea group</taxon>
        <taxon>Methanomicrobia</taxon>
        <taxon>Candidatus Methanophagales</taxon>
        <taxon>Candidatus Methanophagaceae</taxon>
    </lineage>
</organism>
<proteinExistence type="predicted"/>
<dbReference type="EMBL" id="MT631519">
    <property type="protein sequence ID" value="QNO52701.1"/>
    <property type="molecule type" value="Genomic_DNA"/>
</dbReference>
<accession>A0A7G9YXG7</accession>
<dbReference type="AlphaFoldDB" id="A0A7G9YXG7"/>
<sequence length="333" mass="38437">MNKDTLPVADAAPLAEYSPKSMKEIVLLFAISYEERGFESLKRTTQKFKIRKALIFQFNVEDYLTQENLECWKEEKQKVLSFLEEKDIIFALLDVHDDDFKDTFETLKKEISKSDTVVIDITTFPKNYILKICRELEDYNTTYQYTLGERYLEPTDEEKRVGVSKIVPLDGFEGDIEINRDALLTLILGFECNRALAFLNEFPSGKILALIGAPGIGFREENEEDKKYLEEARQCNKHLLNNSFVKQIKVNSLHPLLFYQQLKGAIESNVKENELVNIVIVPIGTKAQTLGLYLYWKNNPKIQILYPIPNRRPKIALKTGETFIYRLSKGGSL</sequence>